<evidence type="ECO:0000313" key="2">
    <source>
        <dbReference type="Proteomes" id="UP001597510"/>
    </source>
</evidence>
<keyword evidence="2" id="KW-1185">Reference proteome</keyword>
<accession>A0ABW5J1S4</accession>
<name>A0ABW5J1S4_9BACT</name>
<gene>
    <name evidence="1" type="ORF">ACFSR2_02350</name>
</gene>
<organism evidence="1 2">
    <name type="scientific">Emticicia soli</name>
    <dbReference type="NCBI Taxonomy" id="2027878"/>
    <lineage>
        <taxon>Bacteria</taxon>
        <taxon>Pseudomonadati</taxon>
        <taxon>Bacteroidota</taxon>
        <taxon>Cytophagia</taxon>
        <taxon>Cytophagales</taxon>
        <taxon>Leadbetterellaceae</taxon>
        <taxon>Emticicia</taxon>
    </lineage>
</organism>
<protein>
    <recommendedName>
        <fullName evidence="3">Lasso RiPP family leader peptide-containing protein</fullName>
    </recommendedName>
</protein>
<evidence type="ECO:0008006" key="3">
    <source>
        <dbReference type="Google" id="ProtNLM"/>
    </source>
</evidence>
<dbReference type="EMBL" id="JBHULC010000003">
    <property type="protein sequence ID" value="MFD2519706.1"/>
    <property type="molecule type" value="Genomic_DNA"/>
</dbReference>
<reference evidence="2" key="1">
    <citation type="journal article" date="2019" name="Int. J. Syst. Evol. Microbiol.">
        <title>The Global Catalogue of Microorganisms (GCM) 10K type strain sequencing project: providing services to taxonomists for standard genome sequencing and annotation.</title>
        <authorList>
            <consortium name="The Broad Institute Genomics Platform"/>
            <consortium name="The Broad Institute Genome Sequencing Center for Infectious Disease"/>
            <person name="Wu L."/>
            <person name="Ma J."/>
        </authorList>
    </citation>
    <scope>NUCLEOTIDE SEQUENCE [LARGE SCALE GENOMIC DNA]</scope>
    <source>
        <strain evidence="2">KCTC 52344</strain>
    </source>
</reference>
<dbReference type="RefSeq" id="WP_340236439.1">
    <property type="nucleotide sequence ID" value="NZ_JBBEWC010000006.1"/>
</dbReference>
<proteinExistence type="predicted"/>
<evidence type="ECO:0000313" key="1">
    <source>
        <dbReference type="EMBL" id="MFD2519706.1"/>
    </source>
</evidence>
<comment type="caution">
    <text evidence="1">The sequence shown here is derived from an EMBL/GenBank/DDBJ whole genome shotgun (WGS) entry which is preliminary data.</text>
</comment>
<sequence>METANLNNQAPAIAPKKVWQTPEIEVIDIKSKTEQELFSGFNLLGPRGNAS</sequence>
<dbReference type="Proteomes" id="UP001597510">
    <property type="component" value="Unassembled WGS sequence"/>
</dbReference>